<protein>
    <submittedName>
        <fullName evidence="2">Uncharacterized protein</fullName>
    </submittedName>
</protein>
<evidence type="ECO:0000256" key="1">
    <source>
        <dbReference type="SAM" id="MobiDB-lite"/>
    </source>
</evidence>
<gene>
    <name evidence="2" type="ORF">G7034_09815</name>
</gene>
<evidence type="ECO:0000313" key="2">
    <source>
        <dbReference type="EMBL" id="NGZ90550.1"/>
    </source>
</evidence>
<evidence type="ECO:0000313" key="3">
    <source>
        <dbReference type="Proteomes" id="UP000643701"/>
    </source>
</evidence>
<proteinExistence type="predicted"/>
<dbReference type="RefSeq" id="WP_166400789.1">
    <property type="nucleotide sequence ID" value="NZ_JAANAS010000082.1"/>
</dbReference>
<sequence length="159" mass="17724">SNQTQTDCFVVRELELIVEPSPQVQDFDDLRACSDNPNIAVFDLTQNSSLIIGNQENVTLTYHQSQENAENGTNAIAFPVNYNGIDGEFIYIRLEGENACITAFNSAEDNRFQLFIDDRPEINLTASNEVICASPSDAQQADNEIGEFDLTQKDEEINP</sequence>
<dbReference type="Proteomes" id="UP000643701">
    <property type="component" value="Unassembled WGS sequence"/>
</dbReference>
<reference evidence="2" key="1">
    <citation type="submission" date="2020-03" db="EMBL/GenBank/DDBJ databases">
        <title>Psychroflexus Maritimus sp. nov., isolate from marine sediment.</title>
        <authorList>
            <person name="Zhong Y.-L."/>
        </authorList>
    </citation>
    <scope>NUCLEOTIDE SEQUENCE</scope>
    <source>
        <strain evidence="2">C1</strain>
    </source>
</reference>
<feature type="non-terminal residue" evidence="2">
    <location>
        <position position="159"/>
    </location>
</feature>
<feature type="region of interest" description="Disordered" evidence="1">
    <location>
        <begin position="135"/>
        <end position="159"/>
    </location>
</feature>
<accession>A0A967AF19</accession>
<comment type="caution">
    <text evidence="2">The sequence shown here is derived from an EMBL/GenBank/DDBJ whole genome shotgun (WGS) entry which is preliminary data.</text>
</comment>
<feature type="compositionally biased region" description="Basic and acidic residues" evidence="1">
    <location>
        <begin position="150"/>
        <end position="159"/>
    </location>
</feature>
<organism evidence="2 3">
    <name type="scientific">Psychroflexus maritimus</name>
    <dbReference type="NCBI Taxonomy" id="2714865"/>
    <lineage>
        <taxon>Bacteria</taxon>
        <taxon>Pseudomonadati</taxon>
        <taxon>Bacteroidota</taxon>
        <taxon>Flavobacteriia</taxon>
        <taxon>Flavobacteriales</taxon>
        <taxon>Flavobacteriaceae</taxon>
        <taxon>Psychroflexus</taxon>
    </lineage>
</organism>
<keyword evidence="3" id="KW-1185">Reference proteome</keyword>
<feature type="non-terminal residue" evidence="2">
    <location>
        <position position="1"/>
    </location>
</feature>
<name>A0A967AF19_9FLAO</name>
<dbReference type="EMBL" id="JAANAS010000082">
    <property type="protein sequence ID" value="NGZ90550.1"/>
    <property type="molecule type" value="Genomic_DNA"/>
</dbReference>
<dbReference type="AlphaFoldDB" id="A0A967AF19"/>